<dbReference type="PANTHER" id="PTHR15026:SF0">
    <property type="entry name" value="GUIDED ENTRY OF TAIL-ANCHORED PROTEINS FACTOR CAMLG"/>
    <property type="match status" value="1"/>
</dbReference>
<reference evidence="3 4" key="1">
    <citation type="submission" date="2020-08" db="EMBL/GenBank/DDBJ databases">
        <authorList>
            <person name="Hejnol A."/>
        </authorList>
    </citation>
    <scope>NUCLEOTIDE SEQUENCE [LARGE SCALE GENOMIC DNA]</scope>
</reference>
<dbReference type="Pfam" id="PF14963">
    <property type="entry name" value="Get2_like"/>
    <property type="match status" value="1"/>
</dbReference>
<comment type="caution">
    <text evidence="3">The sequence shown here is derived from an EMBL/GenBank/DDBJ whole genome shotgun (WGS) entry which is preliminary data.</text>
</comment>
<evidence type="ECO:0000313" key="4">
    <source>
        <dbReference type="Proteomes" id="UP000549394"/>
    </source>
</evidence>
<keyword evidence="4" id="KW-1185">Reference proteome</keyword>
<feature type="compositionally biased region" description="Basic and acidic residues" evidence="1">
    <location>
        <begin position="24"/>
        <end position="36"/>
    </location>
</feature>
<dbReference type="InterPro" id="IPR016719">
    <property type="entry name" value="CAMLG"/>
</dbReference>
<dbReference type="PANTHER" id="PTHR15026">
    <property type="entry name" value="CALCIUM-SIGNAL MODULATING CYCLOPHILIN LIGAND CAML"/>
    <property type="match status" value="1"/>
</dbReference>
<dbReference type="Proteomes" id="UP000549394">
    <property type="component" value="Unassembled WGS sequence"/>
</dbReference>
<protein>
    <submittedName>
        <fullName evidence="3">DgyrCDS5012</fullName>
    </submittedName>
</protein>
<keyword evidence="2" id="KW-1133">Transmembrane helix</keyword>
<dbReference type="GO" id="GO:0071816">
    <property type="term" value="P:tail-anchored membrane protein insertion into ER membrane"/>
    <property type="evidence" value="ECO:0007669"/>
    <property type="project" value="TreeGrafter"/>
</dbReference>
<feature type="transmembrane region" description="Helical" evidence="2">
    <location>
        <begin position="108"/>
        <end position="140"/>
    </location>
</feature>
<accession>A0A7I8VIJ2</accession>
<keyword evidence="2" id="KW-0812">Transmembrane</keyword>
<name>A0A7I8VIJ2_9ANNE</name>
<dbReference type="EMBL" id="CAJFCJ010000006">
    <property type="protein sequence ID" value="CAD5116082.1"/>
    <property type="molecule type" value="Genomic_DNA"/>
</dbReference>
<evidence type="ECO:0000256" key="2">
    <source>
        <dbReference type="SAM" id="Phobius"/>
    </source>
</evidence>
<feature type="region of interest" description="Disordered" evidence="1">
    <location>
        <begin position="1"/>
        <end position="79"/>
    </location>
</feature>
<gene>
    <name evidence="3" type="ORF">DGYR_LOCUS4742</name>
</gene>
<sequence length="211" mass="23985">MSDSDVRAHQRAARRKKILSNPKSRLERIAKPDLKPNDLTNLDEEDLSYKFGELENNDPSESEKLPPSTAEEPVETERDQFLSSPINEPLVPEKFVKVDHNEGIYRNFAILVILGIITRILFCTGFGNCVLKNIWVPFILMQIAKYNLKRKEKNEPAAEKASVLVAALILSGVKAGWIEKYKSIFTVLSTLMKDLIIYFFSFCVTHIVIST</sequence>
<evidence type="ECO:0000256" key="1">
    <source>
        <dbReference type="SAM" id="MobiDB-lite"/>
    </source>
</evidence>
<evidence type="ECO:0000313" key="3">
    <source>
        <dbReference type="EMBL" id="CAD5116082.1"/>
    </source>
</evidence>
<proteinExistence type="predicted"/>
<dbReference type="OrthoDB" id="9895378at2759"/>
<feature type="compositionally biased region" description="Basic residues" evidence="1">
    <location>
        <begin position="9"/>
        <end position="18"/>
    </location>
</feature>
<feature type="transmembrane region" description="Helical" evidence="2">
    <location>
        <begin position="184"/>
        <end position="209"/>
    </location>
</feature>
<organism evidence="3 4">
    <name type="scientific">Dimorphilus gyrociliatus</name>
    <dbReference type="NCBI Taxonomy" id="2664684"/>
    <lineage>
        <taxon>Eukaryota</taxon>
        <taxon>Metazoa</taxon>
        <taxon>Spiralia</taxon>
        <taxon>Lophotrochozoa</taxon>
        <taxon>Annelida</taxon>
        <taxon>Polychaeta</taxon>
        <taxon>Polychaeta incertae sedis</taxon>
        <taxon>Dinophilidae</taxon>
        <taxon>Dimorphilus</taxon>
    </lineage>
</organism>
<dbReference type="GO" id="GO:0043529">
    <property type="term" value="C:GET complex"/>
    <property type="evidence" value="ECO:0007669"/>
    <property type="project" value="TreeGrafter"/>
</dbReference>
<keyword evidence="2" id="KW-0472">Membrane</keyword>
<dbReference type="AlphaFoldDB" id="A0A7I8VIJ2"/>